<accession>A0A976R8V8</accession>
<dbReference type="PROSITE" id="PS51257">
    <property type="entry name" value="PROKAR_LIPOPROTEIN"/>
    <property type="match status" value="1"/>
</dbReference>
<sequence length="67" mass="7597">MKTFFLKLLTSKKFWTLISALVAALASFFLSSCSATVRYTSSGLHHDTVTRVFITRTNNFSNNNQNF</sequence>
<organism evidence="1">
    <name type="scientific">Peromfec virus RodF5_9</name>
    <dbReference type="NCBI Taxonomy" id="2929345"/>
    <lineage>
        <taxon>Viruses</taxon>
        <taxon>Monodnaviria</taxon>
        <taxon>Sangervirae</taxon>
        <taxon>Phixviricota</taxon>
        <taxon>Malgrandaviricetes</taxon>
        <taxon>Petitvirales</taxon>
        <taxon>Microviridae</taxon>
    </lineage>
</organism>
<evidence type="ECO:0000313" key="1">
    <source>
        <dbReference type="EMBL" id="UPW41848.1"/>
    </source>
</evidence>
<protein>
    <recommendedName>
        <fullName evidence="2">Lipoprotein</fullName>
    </recommendedName>
</protein>
<reference evidence="1" key="1">
    <citation type="submission" date="2022-02" db="EMBL/GenBank/DDBJ databases">
        <title>Towards deciphering the DNA virus diversity associated with rodent species in the families Cricetidae and Heteromyidae.</title>
        <authorList>
            <person name="Lund M."/>
            <person name="Larsen B.B."/>
            <person name="Gryseels S."/>
            <person name="Kraberger S."/>
            <person name="Rowsey D.M."/>
            <person name="Steger L."/>
            <person name="Yule K.M."/>
            <person name="Upham N.S."/>
            <person name="Worobey M."/>
            <person name="Van Doorslaer K."/>
            <person name="Varsani A."/>
        </authorList>
    </citation>
    <scope>NUCLEOTIDE SEQUENCE</scope>
    <source>
        <strain evidence="1">NeonRodF5_9</strain>
    </source>
</reference>
<name>A0A976R8V8_9VIRU</name>
<proteinExistence type="predicted"/>
<evidence type="ECO:0008006" key="2">
    <source>
        <dbReference type="Google" id="ProtNLM"/>
    </source>
</evidence>
<dbReference type="EMBL" id="OM869680">
    <property type="protein sequence ID" value="UPW41848.1"/>
    <property type="molecule type" value="Genomic_DNA"/>
</dbReference>